<evidence type="ECO:0000256" key="5">
    <source>
        <dbReference type="ARBA" id="ARBA00023163"/>
    </source>
</evidence>
<feature type="DNA-binding region" description="OmpR/PhoB-type" evidence="7">
    <location>
        <begin position="135"/>
        <end position="235"/>
    </location>
</feature>
<dbReference type="InterPro" id="IPR039420">
    <property type="entry name" value="WalR-like"/>
</dbReference>
<keyword evidence="2" id="KW-0902">Two-component regulatory system</keyword>
<evidence type="ECO:0000256" key="1">
    <source>
        <dbReference type="ARBA" id="ARBA00022553"/>
    </source>
</evidence>
<dbReference type="Pfam" id="PF00486">
    <property type="entry name" value="Trans_reg_C"/>
    <property type="match status" value="1"/>
</dbReference>
<keyword evidence="1 6" id="KW-0597">Phosphoprotein</keyword>
<comment type="caution">
    <text evidence="10">The sequence shown here is derived from an EMBL/GenBank/DDBJ whole genome shotgun (WGS) entry which is preliminary data.</text>
</comment>
<dbReference type="PROSITE" id="PS50110">
    <property type="entry name" value="RESPONSE_REGULATORY"/>
    <property type="match status" value="1"/>
</dbReference>
<dbReference type="InterPro" id="IPR036388">
    <property type="entry name" value="WH-like_DNA-bd_sf"/>
</dbReference>
<keyword evidence="3" id="KW-0805">Transcription regulation</keyword>
<dbReference type="Gene3D" id="6.10.250.690">
    <property type="match status" value="1"/>
</dbReference>
<proteinExistence type="predicted"/>
<dbReference type="InterPro" id="IPR001867">
    <property type="entry name" value="OmpR/PhoB-type_DNA-bd"/>
</dbReference>
<evidence type="ECO:0000256" key="6">
    <source>
        <dbReference type="PROSITE-ProRule" id="PRU00169"/>
    </source>
</evidence>
<evidence type="ECO:0000256" key="4">
    <source>
        <dbReference type="ARBA" id="ARBA00023125"/>
    </source>
</evidence>
<keyword evidence="4 7" id="KW-0238">DNA-binding</keyword>
<name>A0ABU0H4P0_9HYPH</name>
<protein>
    <submittedName>
        <fullName evidence="10">Two-component system OmpR family response regulator</fullName>
    </submittedName>
</protein>
<feature type="domain" description="Response regulatory" evidence="8">
    <location>
        <begin position="9"/>
        <end position="122"/>
    </location>
</feature>
<evidence type="ECO:0000259" key="8">
    <source>
        <dbReference type="PROSITE" id="PS50110"/>
    </source>
</evidence>
<dbReference type="PANTHER" id="PTHR48111:SF4">
    <property type="entry name" value="DNA-BINDING DUAL TRANSCRIPTIONAL REGULATOR OMPR"/>
    <property type="match status" value="1"/>
</dbReference>
<dbReference type="InterPro" id="IPR016032">
    <property type="entry name" value="Sig_transdc_resp-reg_C-effctor"/>
</dbReference>
<feature type="modified residue" description="4-aspartylphosphate" evidence="6">
    <location>
        <position position="58"/>
    </location>
</feature>
<organism evidence="10 11">
    <name type="scientific">Kaistia dalseonensis</name>
    <dbReference type="NCBI Taxonomy" id="410840"/>
    <lineage>
        <taxon>Bacteria</taxon>
        <taxon>Pseudomonadati</taxon>
        <taxon>Pseudomonadota</taxon>
        <taxon>Alphaproteobacteria</taxon>
        <taxon>Hyphomicrobiales</taxon>
        <taxon>Kaistiaceae</taxon>
        <taxon>Kaistia</taxon>
    </lineage>
</organism>
<dbReference type="Gene3D" id="3.40.50.2300">
    <property type="match status" value="1"/>
</dbReference>
<dbReference type="PROSITE" id="PS51755">
    <property type="entry name" value="OMPR_PHOB"/>
    <property type="match status" value="1"/>
</dbReference>
<sequence>MDQTSKQAVILIVEDDREIGALLSEFLGREGYEVEVALSGSAMDMALGRTEPDMVILDLMLPGEDGLSICRRLRARSRVPILMLTAKDDDIDRIVGLELGADDYLGKPFNPRELLARIRAILRRSGRAVAEDEPRRRRRFHDFIVDIDMRSLEIGERRVALTSAEFDLLVCFIEHPRRVLSRDQLLDWTRGRMSDPLDRTIDVSVSRLRRKLTEAAPGSDGLITTVRNGGYLFAAEMREG</sequence>
<feature type="domain" description="OmpR/PhoB-type" evidence="9">
    <location>
        <begin position="135"/>
        <end position="235"/>
    </location>
</feature>
<evidence type="ECO:0000259" key="9">
    <source>
        <dbReference type="PROSITE" id="PS51755"/>
    </source>
</evidence>
<dbReference type="RefSeq" id="WP_266348203.1">
    <property type="nucleotide sequence ID" value="NZ_JAPKNG010000002.1"/>
</dbReference>
<dbReference type="EMBL" id="JAUSVO010000002">
    <property type="protein sequence ID" value="MDQ0437274.1"/>
    <property type="molecule type" value="Genomic_DNA"/>
</dbReference>
<gene>
    <name evidence="10" type="ORF">QO014_001659</name>
</gene>
<dbReference type="CDD" id="cd00383">
    <property type="entry name" value="trans_reg_C"/>
    <property type="match status" value="1"/>
</dbReference>
<evidence type="ECO:0000256" key="3">
    <source>
        <dbReference type="ARBA" id="ARBA00023015"/>
    </source>
</evidence>
<dbReference type="Pfam" id="PF00072">
    <property type="entry name" value="Response_reg"/>
    <property type="match status" value="1"/>
</dbReference>
<keyword evidence="11" id="KW-1185">Reference proteome</keyword>
<dbReference type="SUPFAM" id="SSF52172">
    <property type="entry name" value="CheY-like"/>
    <property type="match status" value="1"/>
</dbReference>
<evidence type="ECO:0000313" key="10">
    <source>
        <dbReference type="EMBL" id="MDQ0437274.1"/>
    </source>
</evidence>
<dbReference type="InterPro" id="IPR001789">
    <property type="entry name" value="Sig_transdc_resp-reg_receiver"/>
</dbReference>
<keyword evidence="5" id="KW-0804">Transcription</keyword>
<dbReference type="SMART" id="SM00448">
    <property type="entry name" value="REC"/>
    <property type="match status" value="1"/>
</dbReference>
<dbReference type="PANTHER" id="PTHR48111">
    <property type="entry name" value="REGULATOR OF RPOS"/>
    <property type="match status" value="1"/>
</dbReference>
<accession>A0ABU0H4P0</accession>
<reference evidence="10 11" key="1">
    <citation type="submission" date="2023-07" db="EMBL/GenBank/DDBJ databases">
        <title>Genomic Encyclopedia of Type Strains, Phase IV (KMG-IV): sequencing the most valuable type-strain genomes for metagenomic binning, comparative biology and taxonomic classification.</title>
        <authorList>
            <person name="Goeker M."/>
        </authorList>
    </citation>
    <scope>NUCLEOTIDE SEQUENCE [LARGE SCALE GENOMIC DNA]</scope>
    <source>
        <strain evidence="10 11">B6-8</strain>
    </source>
</reference>
<evidence type="ECO:0000256" key="2">
    <source>
        <dbReference type="ARBA" id="ARBA00023012"/>
    </source>
</evidence>
<dbReference type="SMART" id="SM00862">
    <property type="entry name" value="Trans_reg_C"/>
    <property type="match status" value="1"/>
</dbReference>
<dbReference type="SUPFAM" id="SSF46894">
    <property type="entry name" value="C-terminal effector domain of the bipartite response regulators"/>
    <property type="match status" value="1"/>
</dbReference>
<dbReference type="InterPro" id="IPR011006">
    <property type="entry name" value="CheY-like_superfamily"/>
</dbReference>
<evidence type="ECO:0000256" key="7">
    <source>
        <dbReference type="PROSITE-ProRule" id="PRU01091"/>
    </source>
</evidence>
<dbReference type="Gene3D" id="1.10.10.10">
    <property type="entry name" value="Winged helix-like DNA-binding domain superfamily/Winged helix DNA-binding domain"/>
    <property type="match status" value="1"/>
</dbReference>
<dbReference type="Proteomes" id="UP001241603">
    <property type="component" value="Unassembled WGS sequence"/>
</dbReference>
<evidence type="ECO:0000313" key="11">
    <source>
        <dbReference type="Proteomes" id="UP001241603"/>
    </source>
</evidence>